<dbReference type="InParanoid" id="A0A151GVC7"/>
<evidence type="ECO:0000313" key="2">
    <source>
        <dbReference type="EMBL" id="KYK60982.1"/>
    </source>
</evidence>
<dbReference type="AlphaFoldDB" id="A0A151GVC7"/>
<gene>
    <name evidence="2" type="ORF">DCS_02122</name>
</gene>
<feature type="region of interest" description="Disordered" evidence="1">
    <location>
        <begin position="303"/>
        <end position="334"/>
    </location>
</feature>
<proteinExistence type="predicted"/>
<dbReference type="Proteomes" id="UP000076580">
    <property type="component" value="Chromosome 01"/>
</dbReference>
<keyword evidence="3" id="KW-1185">Reference proteome</keyword>
<comment type="caution">
    <text evidence="2">The sequence shown here is derived from an EMBL/GenBank/DDBJ whole genome shotgun (WGS) entry which is preliminary data.</text>
</comment>
<organism evidence="2 3">
    <name type="scientific">Drechmeria coniospora</name>
    <name type="common">Nematophagous fungus</name>
    <name type="synonym">Meria coniospora</name>
    <dbReference type="NCBI Taxonomy" id="98403"/>
    <lineage>
        <taxon>Eukaryota</taxon>
        <taxon>Fungi</taxon>
        <taxon>Dikarya</taxon>
        <taxon>Ascomycota</taxon>
        <taxon>Pezizomycotina</taxon>
        <taxon>Sordariomycetes</taxon>
        <taxon>Hypocreomycetidae</taxon>
        <taxon>Hypocreales</taxon>
        <taxon>Ophiocordycipitaceae</taxon>
        <taxon>Drechmeria</taxon>
    </lineage>
</organism>
<evidence type="ECO:0000313" key="3">
    <source>
        <dbReference type="Proteomes" id="UP000076580"/>
    </source>
</evidence>
<evidence type="ECO:0000256" key="1">
    <source>
        <dbReference type="SAM" id="MobiDB-lite"/>
    </source>
</evidence>
<accession>A0A151GVC7</accession>
<protein>
    <submittedName>
        <fullName evidence="2">Uncharacterized protein</fullName>
    </submittedName>
</protein>
<dbReference type="EMBL" id="LAYC01000001">
    <property type="protein sequence ID" value="KYK60982.1"/>
    <property type="molecule type" value="Genomic_DNA"/>
</dbReference>
<feature type="compositionally biased region" description="Basic and acidic residues" evidence="1">
    <location>
        <begin position="310"/>
        <end position="320"/>
    </location>
</feature>
<dbReference type="GeneID" id="63714765"/>
<dbReference type="RefSeq" id="XP_040660334.1">
    <property type="nucleotide sequence ID" value="XM_040799451.1"/>
</dbReference>
<name>A0A151GVC7_DRECN</name>
<sequence>MVATVIPFKEDGAGEQSAAGDENVSHVCPSAIFDQGKFLAFLAHLGWTGSFEVLVMGQHESSMGVWRQGGEDAKPMDLFLHFSVRQSEGRRVDASVFVGDQHGPQNGPGLVSVKNNSVRCFSAPGGDDSRQATTSDALFSLFRRHCLLGRTEGPGDATVIESTAVVGPNRPTAPTDSPRLVRWCGAAAAYVACLAWCPALGGCWQRQRMTAHVGIVVPSPRLLSTPAPHRPPLHSIVDGWEESWGRAALPGVRAFGRRPWSVVHYHGVGPFFGLQPLPPTIADGEHGAVQWTRARSLRASMTGCGPAEGGDEKEAKDRRGSAVVQRATGQPAKGTFRRVHRRAHTYLQRSTVRTVQCSVRSNTGAENPTTRKLSLTVASRAAYQRVCSTAITNMHSAIIYMHSAITFMYSA</sequence>
<reference evidence="2 3" key="1">
    <citation type="journal article" date="2016" name="Sci. Rep.">
        <title>Insights into Adaptations to a Near-Obligate Nematode Endoparasitic Lifestyle from the Finished Genome of Drechmeria coniospora.</title>
        <authorList>
            <person name="Zhang L."/>
            <person name="Zhou Z."/>
            <person name="Guo Q."/>
            <person name="Fokkens L."/>
            <person name="Miskei M."/>
            <person name="Pocsi I."/>
            <person name="Zhang W."/>
            <person name="Chen M."/>
            <person name="Wang L."/>
            <person name="Sun Y."/>
            <person name="Donzelli B.G."/>
            <person name="Gibson D.M."/>
            <person name="Nelson D.R."/>
            <person name="Luo J.G."/>
            <person name="Rep M."/>
            <person name="Liu H."/>
            <person name="Yang S."/>
            <person name="Wang J."/>
            <person name="Krasnoff S.B."/>
            <person name="Xu Y."/>
            <person name="Molnar I."/>
            <person name="Lin M."/>
        </authorList>
    </citation>
    <scope>NUCLEOTIDE SEQUENCE [LARGE SCALE GENOMIC DNA]</scope>
    <source>
        <strain evidence="2 3">ARSEF 6962</strain>
    </source>
</reference>